<dbReference type="OrthoDB" id="7950124at2"/>
<evidence type="ECO:0000259" key="3">
    <source>
        <dbReference type="PROSITE" id="PS51352"/>
    </source>
</evidence>
<dbReference type="PANTHER" id="PTHR10438">
    <property type="entry name" value="THIOREDOXIN"/>
    <property type="match status" value="1"/>
</dbReference>
<protein>
    <submittedName>
        <fullName evidence="4">Thiol-disulfide isomerase or thioredoxin</fullName>
    </submittedName>
</protein>
<dbReference type="GO" id="GO:0016853">
    <property type="term" value="F:isomerase activity"/>
    <property type="evidence" value="ECO:0007669"/>
    <property type="project" value="UniProtKB-KW"/>
</dbReference>
<proteinExistence type="predicted"/>
<dbReference type="GO" id="GO:0015036">
    <property type="term" value="F:disulfide oxidoreductase activity"/>
    <property type="evidence" value="ECO:0007669"/>
    <property type="project" value="UniProtKB-ARBA"/>
</dbReference>
<evidence type="ECO:0000256" key="2">
    <source>
        <dbReference type="SAM" id="SignalP"/>
    </source>
</evidence>
<feature type="domain" description="Thioredoxin" evidence="3">
    <location>
        <begin position="11"/>
        <end position="130"/>
    </location>
</feature>
<accession>A0A1M5K497</accession>
<dbReference type="PANTHER" id="PTHR10438:SF468">
    <property type="entry name" value="THIOREDOXIN-1-RELATED"/>
    <property type="match status" value="1"/>
</dbReference>
<reference evidence="4 5" key="1">
    <citation type="submission" date="2016-11" db="EMBL/GenBank/DDBJ databases">
        <authorList>
            <person name="Jaros S."/>
            <person name="Januszkiewicz K."/>
            <person name="Wedrychowicz H."/>
        </authorList>
    </citation>
    <scope>NUCLEOTIDE SEQUENCE [LARGE SCALE GENOMIC DNA]</scope>
    <source>
        <strain evidence="4 5">GAS138</strain>
    </source>
</reference>
<keyword evidence="1" id="KW-0676">Redox-active center</keyword>
<dbReference type="SUPFAM" id="SSF52833">
    <property type="entry name" value="Thioredoxin-like"/>
    <property type="match status" value="1"/>
</dbReference>
<dbReference type="PROSITE" id="PS00194">
    <property type="entry name" value="THIOREDOXIN_1"/>
    <property type="match status" value="1"/>
</dbReference>
<dbReference type="InterPro" id="IPR013766">
    <property type="entry name" value="Thioredoxin_domain"/>
</dbReference>
<dbReference type="InterPro" id="IPR050620">
    <property type="entry name" value="Thioredoxin_H-type-like"/>
</dbReference>
<gene>
    <name evidence="4" type="ORF">SAMN05443248_1662</name>
</gene>
<dbReference type="Gene3D" id="3.40.30.10">
    <property type="entry name" value="Glutaredoxin"/>
    <property type="match status" value="1"/>
</dbReference>
<evidence type="ECO:0000313" key="5">
    <source>
        <dbReference type="Proteomes" id="UP000189796"/>
    </source>
</evidence>
<dbReference type="CDD" id="cd02947">
    <property type="entry name" value="TRX_family"/>
    <property type="match status" value="1"/>
</dbReference>
<evidence type="ECO:0000313" key="4">
    <source>
        <dbReference type="EMBL" id="SHG47103.1"/>
    </source>
</evidence>
<sequence length="130" mass="13925">MPKKLISVLSAVVVMSAVAFGARAAEKLNYDAKSFATAQAAGKPILVEIHATWCPTCKAQAPILSDLEKQDKFKNLMVFRVDFDSQKDAVKAFGAQMQSTLITFKGSQETGRSVGDTNPSSIAALLDKTT</sequence>
<dbReference type="PROSITE" id="PS51352">
    <property type="entry name" value="THIOREDOXIN_2"/>
    <property type="match status" value="1"/>
</dbReference>
<dbReference type="AlphaFoldDB" id="A0A1M5K497"/>
<dbReference type="InterPro" id="IPR017937">
    <property type="entry name" value="Thioredoxin_CS"/>
</dbReference>
<name>A0A1M5K497_9BRAD</name>
<dbReference type="RefSeq" id="WP_079607148.1">
    <property type="nucleotide sequence ID" value="NZ_LT670817.1"/>
</dbReference>
<dbReference type="Proteomes" id="UP000189796">
    <property type="component" value="Chromosome I"/>
</dbReference>
<keyword evidence="4" id="KW-0413">Isomerase</keyword>
<dbReference type="InterPro" id="IPR036249">
    <property type="entry name" value="Thioredoxin-like_sf"/>
</dbReference>
<feature type="chain" id="PRO_5012702832" evidence="2">
    <location>
        <begin position="25"/>
        <end position="130"/>
    </location>
</feature>
<dbReference type="EMBL" id="LT670817">
    <property type="protein sequence ID" value="SHG47103.1"/>
    <property type="molecule type" value="Genomic_DNA"/>
</dbReference>
<organism evidence="4 5">
    <name type="scientific">Bradyrhizobium erythrophlei</name>
    <dbReference type="NCBI Taxonomy" id="1437360"/>
    <lineage>
        <taxon>Bacteria</taxon>
        <taxon>Pseudomonadati</taxon>
        <taxon>Pseudomonadota</taxon>
        <taxon>Alphaproteobacteria</taxon>
        <taxon>Hyphomicrobiales</taxon>
        <taxon>Nitrobacteraceae</taxon>
        <taxon>Bradyrhizobium</taxon>
    </lineage>
</organism>
<evidence type="ECO:0000256" key="1">
    <source>
        <dbReference type="ARBA" id="ARBA00023284"/>
    </source>
</evidence>
<dbReference type="Pfam" id="PF00085">
    <property type="entry name" value="Thioredoxin"/>
    <property type="match status" value="1"/>
</dbReference>
<feature type="signal peptide" evidence="2">
    <location>
        <begin position="1"/>
        <end position="24"/>
    </location>
</feature>
<keyword evidence="2" id="KW-0732">Signal</keyword>